<dbReference type="InterPro" id="IPR029052">
    <property type="entry name" value="Metallo-depent_PP-like"/>
</dbReference>
<evidence type="ECO:0000313" key="3">
    <source>
        <dbReference type="Proteomes" id="UP000562984"/>
    </source>
</evidence>
<proteinExistence type="predicted"/>
<organism evidence="2 3">
    <name type="scientific">Nakamurella aerolata</name>
    <dbReference type="NCBI Taxonomy" id="1656892"/>
    <lineage>
        <taxon>Bacteria</taxon>
        <taxon>Bacillati</taxon>
        <taxon>Actinomycetota</taxon>
        <taxon>Actinomycetes</taxon>
        <taxon>Nakamurellales</taxon>
        <taxon>Nakamurellaceae</taxon>
        <taxon>Nakamurella</taxon>
    </lineage>
</organism>
<dbReference type="Pfam" id="PF00149">
    <property type="entry name" value="Metallophos"/>
    <property type="match status" value="1"/>
</dbReference>
<dbReference type="InterPro" id="IPR004843">
    <property type="entry name" value="Calcineurin-like_PHP"/>
</dbReference>
<reference evidence="2 3" key="1">
    <citation type="submission" date="2020-05" db="EMBL/GenBank/DDBJ databases">
        <title>Nakamurella sp. DB0629 isolated from air conditioner.</title>
        <authorList>
            <person name="Kim D.H."/>
            <person name="Kim D.-U."/>
        </authorList>
    </citation>
    <scope>NUCLEOTIDE SEQUENCE [LARGE SCALE GENOMIC DNA]</scope>
    <source>
        <strain evidence="2 3">DB0629</strain>
    </source>
</reference>
<gene>
    <name evidence="2" type="ORF">HKD39_03760</name>
</gene>
<sequence length="293" mass="31835">MRFRHLAGAALGAGALATGWAFGVEPRLYTLRRITLPLLPPGSWPIRILHLTDLHLLPRQQDKIDWVAAQAALQPDLVVLTGDTLSHRDSVAAAERALGGLLDRPGVFVRGNNDYVAPILKSPHHYWFGSSPRRARTPLPWRELSSMLTGHGWIDLDNATTELDVHGQRVQLAGVDDPYTRRDRYPLIAGQADPDAVLRVGVMHAPEPRVLDAFAADGYELLLAGHTHGGQGRLPFVGALTSNCGLDRSRARGVSRWGVGSTLHVSAGLGHSPYMPLRFCCFPEASLLTITAG</sequence>
<comment type="caution">
    <text evidence="2">The sequence shown here is derived from an EMBL/GenBank/DDBJ whole genome shotgun (WGS) entry which is preliminary data.</text>
</comment>
<dbReference type="GO" id="GO:0009245">
    <property type="term" value="P:lipid A biosynthetic process"/>
    <property type="evidence" value="ECO:0007669"/>
    <property type="project" value="TreeGrafter"/>
</dbReference>
<dbReference type="SUPFAM" id="SSF56300">
    <property type="entry name" value="Metallo-dependent phosphatases"/>
    <property type="match status" value="1"/>
</dbReference>
<dbReference type="GO" id="GO:0008758">
    <property type="term" value="F:UDP-2,3-diacylglucosamine hydrolase activity"/>
    <property type="evidence" value="ECO:0007669"/>
    <property type="project" value="TreeGrafter"/>
</dbReference>
<dbReference type="AlphaFoldDB" id="A0A849A464"/>
<dbReference type="Gene3D" id="3.60.21.10">
    <property type="match status" value="1"/>
</dbReference>
<evidence type="ECO:0000259" key="1">
    <source>
        <dbReference type="Pfam" id="PF00149"/>
    </source>
</evidence>
<evidence type="ECO:0000313" key="2">
    <source>
        <dbReference type="EMBL" id="NNG34847.1"/>
    </source>
</evidence>
<accession>A0A849A464</accession>
<dbReference type="PANTHER" id="PTHR31302:SF20">
    <property type="entry name" value="CONSERVED PROTEIN"/>
    <property type="match status" value="1"/>
</dbReference>
<dbReference type="GO" id="GO:0016020">
    <property type="term" value="C:membrane"/>
    <property type="evidence" value="ECO:0007669"/>
    <property type="project" value="GOC"/>
</dbReference>
<dbReference type="RefSeq" id="WP_171198518.1">
    <property type="nucleotide sequence ID" value="NZ_JABEND010000002.1"/>
</dbReference>
<dbReference type="PANTHER" id="PTHR31302">
    <property type="entry name" value="TRANSMEMBRANE PROTEIN WITH METALLOPHOSPHOESTERASE DOMAIN-RELATED"/>
    <property type="match status" value="1"/>
</dbReference>
<name>A0A849A464_9ACTN</name>
<dbReference type="InterPro" id="IPR051158">
    <property type="entry name" value="Metallophosphoesterase_sf"/>
</dbReference>
<dbReference type="EMBL" id="JABEND010000002">
    <property type="protein sequence ID" value="NNG34847.1"/>
    <property type="molecule type" value="Genomic_DNA"/>
</dbReference>
<protein>
    <submittedName>
        <fullName evidence="2">Metallophosphoesterase</fullName>
    </submittedName>
</protein>
<keyword evidence="3" id="KW-1185">Reference proteome</keyword>
<feature type="domain" description="Calcineurin-like phosphoesterase" evidence="1">
    <location>
        <begin position="46"/>
        <end position="229"/>
    </location>
</feature>
<dbReference type="Proteomes" id="UP000562984">
    <property type="component" value="Unassembled WGS sequence"/>
</dbReference>